<dbReference type="AlphaFoldDB" id="A0A0K9YPU5"/>
<dbReference type="Proteomes" id="UP000319578">
    <property type="component" value="Unassembled WGS sequence"/>
</dbReference>
<dbReference type="SUPFAM" id="SSF54060">
    <property type="entry name" value="His-Me finger endonucleases"/>
    <property type="match status" value="1"/>
</dbReference>
<sequence>MRNRFKIEGDTLILYLDKRNGDVLEAYADFEDFERLKAFKYKWSPKWRETTQSHYAQATIYLGMENSKPKYKNMYLHKFVTSTPPEVFLDHVNHNTLDCRKRNLVEVSNKKNLVNRRGANTNSTTGCRNVCWSKTEQKYIVQLQVDGKNKCFGRFDELEDAIQCAEQNRMKLYKEIYCYAT</sequence>
<accession>A0A0K9YPU5</accession>
<reference evidence="1 4" key="3">
    <citation type="submission" date="2019-06" db="EMBL/GenBank/DDBJ databases">
        <title>Whole genome shotgun sequence of Brevibacillus reuszeri NBRC 15719.</title>
        <authorList>
            <person name="Hosoyama A."/>
            <person name="Uohara A."/>
            <person name="Ohji S."/>
            <person name="Ichikawa N."/>
        </authorList>
    </citation>
    <scope>NUCLEOTIDE SEQUENCE [LARGE SCALE GENOMIC DNA]</scope>
    <source>
        <strain evidence="1 4">NBRC 15719</strain>
    </source>
</reference>
<dbReference type="OrthoDB" id="8974199at2"/>
<dbReference type="EMBL" id="LGIQ01000009">
    <property type="protein sequence ID" value="KNB70200.1"/>
    <property type="molecule type" value="Genomic_DNA"/>
</dbReference>
<evidence type="ECO:0000313" key="1">
    <source>
        <dbReference type="EMBL" id="GED73050.1"/>
    </source>
</evidence>
<dbReference type="STRING" id="54915.ADS79_14620"/>
<organism evidence="2 3">
    <name type="scientific">Brevibacillus reuszeri</name>
    <dbReference type="NCBI Taxonomy" id="54915"/>
    <lineage>
        <taxon>Bacteria</taxon>
        <taxon>Bacillati</taxon>
        <taxon>Bacillota</taxon>
        <taxon>Bacilli</taxon>
        <taxon>Bacillales</taxon>
        <taxon>Paenibacillaceae</taxon>
        <taxon>Brevibacillus</taxon>
    </lineage>
</organism>
<name>A0A0K9YPU5_9BACL</name>
<evidence type="ECO:0008006" key="5">
    <source>
        <dbReference type="Google" id="ProtNLM"/>
    </source>
</evidence>
<gene>
    <name evidence="2" type="ORF">ADS79_14620</name>
    <name evidence="1" type="ORF">BRE01_67520</name>
</gene>
<evidence type="ECO:0000313" key="4">
    <source>
        <dbReference type="Proteomes" id="UP000319578"/>
    </source>
</evidence>
<dbReference type="PATRIC" id="fig|54915.3.peg.1911"/>
<proteinExistence type="predicted"/>
<evidence type="ECO:0000313" key="3">
    <source>
        <dbReference type="Proteomes" id="UP000036834"/>
    </source>
</evidence>
<reference evidence="3" key="1">
    <citation type="submission" date="2015-07" db="EMBL/GenBank/DDBJ databases">
        <title>Genome sequencing project for genomic taxonomy and phylogenomics of Bacillus-like bacteria.</title>
        <authorList>
            <person name="Liu B."/>
            <person name="Wang J."/>
            <person name="Zhu Y."/>
            <person name="Liu G."/>
            <person name="Chen Q."/>
            <person name="Chen Z."/>
            <person name="Lan J."/>
            <person name="Che J."/>
            <person name="Ge C."/>
            <person name="Shi H."/>
            <person name="Pan Z."/>
            <person name="Liu X."/>
        </authorList>
    </citation>
    <scope>NUCLEOTIDE SEQUENCE [LARGE SCALE GENOMIC DNA]</scope>
    <source>
        <strain evidence="3">DSM 9887</strain>
    </source>
</reference>
<dbReference type="RefSeq" id="WP_049739169.1">
    <property type="nucleotide sequence ID" value="NZ_BJON01000040.1"/>
</dbReference>
<dbReference type="InterPro" id="IPR044925">
    <property type="entry name" value="His-Me_finger_sf"/>
</dbReference>
<comment type="caution">
    <text evidence="2">The sequence shown here is derived from an EMBL/GenBank/DDBJ whole genome shotgun (WGS) entry which is preliminary data.</text>
</comment>
<evidence type="ECO:0000313" key="2">
    <source>
        <dbReference type="EMBL" id="KNB70200.1"/>
    </source>
</evidence>
<keyword evidence="4" id="KW-1185">Reference proteome</keyword>
<dbReference type="Proteomes" id="UP000036834">
    <property type="component" value="Unassembled WGS sequence"/>
</dbReference>
<reference evidence="2" key="2">
    <citation type="submission" date="2015-07" db="EMBL/GenBank/DDBJ databases">
        <title>MeaNS - Measles Nucleotide Surveillance Program.</title>
        <authorList>
            <person name="Tran T."/>
            <person name="Druce J."/>
        </authorList>
    </citation>
    <scope>NUCLEOTIDE SEQUENCE</scope>
    <source>
        <strain evidence="2">DSM 9887</strain>
    </source>
</reference>
<protein>
    <recommendedName>
        <fullName evidence="5">HNH nuclease domain-containing protein</fullName>
    </recommendedName>
</protein>
<dbReference type="EMBL" id="BJON01000040">
    <property type="protein sequence ID" value="GED73050.1"/>
    <property type="molecule type" value="Genomic_DNA"/>
</dbReference>